<dbReference type="Proteomes" id="UP000183376">
    <property type="component" value="Chromosome I"/>
</dbReference>
<feature type="transmembrane region" description="Helical" evidence="1">
    <location>
        <begin position="115"/>
        <end position="131"/>
    </location>
</feature>
<proteinExistence type="predicted"/>
<protein>
    <recommendedName>
        <fullName evidence="4">DUF2127 domain-containing protein</fullName>
    </recommendedName>
</protein>
<dbReference type="RefSeq" id="WP_030427290.1">
    <property type="nucleotide sequence ID" value="NZ_JOEF01000002.1"/>
</dbReference>
<dbReference type="AlphaFoldDB" id="A0A1G9Z4T6"/>
<evidence type="ECO:0000313" key="2">
    <source>
        <dbReference type="EMBL" id="SDN16217.1"/>
    </source>
</evidence>
<evidence type="ECO:0000313" key="3">
    <source>
        <dbReference type="Proteomes" id="UP000183376"/>
    </source>
</evidence>
<name>A0A1G9Z4T6_ALLAB</name>
<dbReference type="OrthoDB" id="3686859at2"/>
<gene>
    <name evidence="2" type="ORF">SAMN04489726_5259</name>
</gene>
<organism evidence="2 3">
    <name type="scientific">Allokutzneria albata</name>
    <name type="common">Kibdelosporangium albatum</name>
    <dbReference type="NCBI Taxonomy" id="211114"/>
    <lineage>
        <taxon>Bacteria</taxon>
        <taxon>Bacillati</taxon>
        <taxon>Actinomycetota</taxon>
        <taxon>Actinomycetes</taxon>
        <taxon>Pseudonocardiales</taxon>
        <taxon>Pseudonocardiaceae</taxon>
        <taxon>Allokutzneria</taxon>
    </lineage>
</organism>
<reference evidence="2 3" key="1">
    <citation type="submission" date="2016-10" db="EMBL/GenBank/DDBJ databases">
        <authorList>
            <person name="de Groot N.N."/>
        </authorList>
    </citation>
    <scope>NUCLEOTIDE SEQUENCE [LARGE SCALE GENOMIC DNA]</scope>
    <source>
        <strain evidence="2 3">DSM 44149</strain>
    </source>
</reference>
<dbReference type="EMBL" id="LT629701">
    <property type="protein sequence ID" value="SDN16217.1"/>
    <property type="molecule type" value="Genomic_DNA"/>
</dbReference>
<keyword evidence="1" id="KW-0472">Membrane</keyword>
<evidence type="ECO:0000256" key="1">
    <source>
        <dbReference type="SAM" id="Phobius"/>
    </source>
</evidence>
<keyword evidence="1" id="KW-0812">Transmembrane</keyword>
<feature type="transmembrane region" description="Helical" evidence="1">
    <location>
        <begin position="12"/>
        <end position="35"/>
    </location>
</feature>
<evidence type="ECO:0008006" key="4">
    <source>
        <dbReference type="Google" id="ProtNLM"/>
    </source>
</evidence>
<dbReference type="STRING" id="211114.SAMN04489726_5259"/>
<keyword evidence="1" id="KW-1133">Transmembrane helix</keyword>
<feature type="transmembrane region" description="Helical" evidence="1">
    <location>
        <begin position="67"/>
        <end position="84"/>
    </location>
</feature>
<accession>A0A1G9Z4T6</accession>
<keyword evidence="3" id="KW-1185">Reference proteome</keyword>
<sequence>MNKDSAASAKSVRTAVAVWLALATFCTLDVLITWLEHARLRQAVVDQGLATPDNVDAVLDRALWQKTVFQLVFAVAYILLALLLRRGHAWTRVALITVSVFQVFMLFTWGGLGPVLILILVLATGGLMLTWRQATTDWLASVRDER</sequence>